<keyword evidence="4" id="KW-0804">Transcription</keyword>
<dbReference type="SUPFAM" id="SSF52172">
    <property type="entry name" value="CheY-like"/>
    <property type="match status" value="1"/>
</dbReference>
<evidence type="ECO:0000256" key="4">
    <source>
        <dbReference type="ARBA" id="ARBA00023163"/>
    </source>
</evidence>
<dbReference type="SMART" id="SM00862">
    <property type="entry name" value="Trans_reg_C"/>
    <property type="match status" value="1"/>
</dbReference>
<keyword evidence="11" id="KW-1185">Reference proteome</keyword>
<protein>
    <recommendedName>
        <fullName evidence="1">Stage 0 sporulation protein A homolog</fullName>
    </recommendedName>
</protein>
<dbReference type="Proteomes" id="UP000611762">
    <property type="component" value="Unassembled WGS sequence"/>
</dbReference>
<dbReference type="GO" id="GO:0032993">
    <property type="term" value="C:protein-DNA complex"/>
    <property type="evidence" value="ECO:0007669"/>
    <property type="project" value="TreeGrafter"/>
</dbReference>
<organism evidence="10 11">
    <name type="scientific">Congzhengia minquanensis</name>
    <dbReference type="NCBI Taxonomy" id="2763657"/>
    <lineage>
        <taxon>Bacteria</taxon>
        <taxon>Bacillati</taxon>
        <taxon>Bacillota</taxon>
        <taxon>Clostridia</taxon>
        <taxon>Eubacteriales</taxon>
        <taxon>Oscillospiraceae</taxon>
        <taxon>Congzhengia</taxon>
    </lineage>
</organism>
<dbReference type="GO" id="GO:0005829">
    <property type="term" value="C:cytosol"/>
    <property type="evidence" value="ECO:0007669"/>
    <property type="project" value="TreeGrafter"/>
</dbReference>
<dbReference type="PANTHER" id="PTHR48111:SF73">
    <property type="entry name" value="ALKALINE PHOSPHATASE SYNTHESIS TRANSCRIPTIONAL REGULATORY PROTEIN PHOP"/>
    <property type="match status" value="1"/>
</dbReference>
<keyword evidence="2" id="KW-0805">Transcription regulation</keyword>
<evidence type="ECO:0000256" key="7">
    <source>
        <dbReference type="PROSITE-ProRule" id="PRU01091"/>
    </source>
</evidence>
<dbReference type="PANTHER" id="PTHR48111">
    <property type="entry name" value="REGULATOR OF RPOS"/>
    <property type="match status" value="1"/>
</dbReference>
<reference evidence="10" key="1">
    <citation type="submission" date="2020-08" db="EMBL/GenBank/DDBJ databases">
        <title>Genome public.</title>
        <authorList>
            <person name="Liu C."/>
            <person name="Sun Q."/>
        </authorList>
    </citation>
    <scope>NUCLEOTIDE SEQUENCE</scope>
    <source>
        <strain evidence="10">H8</strain>
    </source>
</reference>
<dbReference type="GO" id="GO:0006355">
    <property type="term" value="P:regulation of DNA-templated transcription"/>
    <property type="evidence" value="ECO:0007669"/>
    <property type="project" value="InterPro"/>
</dbReference>
<dbReference type="GO" id="GO:0000156">
    <property type="term" value="F:phosphorelay response regulator activity"/>
    <property type="evidence" value="ECO:0007669"/>
    <property type="project" value="TreeGrafter"/>
</dbReference>
<dbReference type="CDD" id="cd00383">
    <property type="entry name" value="trans_reg_C"/>
    <property type="match status" value="1"/>
</dbReference>
<dbReference type="Pfam" id="PF00486">
    <property type="entry name" value="Trans_reg_C"/>
    <property type="match status" value="1"/>
</dbReference>
<sequence>MNNAILLIEDDDSLRRGICVKLKKEGYDVLCAETLAAANALFSANRVSLIICDIGLPDGSGLDFCREVRRESNVMFLFLTAQDTEIDMVNGYEAGADDYITKPFPLMVLISKVNAIMRRTKPEEKFVICSGDIMFDLKQNRAKRSGAYLSLTANEQKLLLLFLKNPMQVLSKNQLLESLWDSGGNFVDENTLAVNIRRLREKIETDPSHPVYIKNIRGLGYIWERACETK</sequence>
<dbReference type="InterPro" id="IPR001789">
    <property type="entry name" value="Sig_transdc_resp-reg_receiver"/>
</dbReference>
<dbReference type="InterPro" id="IPR001867">
    <property type="entry name" value="OmpR/PhoB-type_DNA-bd"/>
</dbReference>
<dbReference type="AlphaFoldDB" id="A0A926DMK5"/>
<proteinExistence type="predicted"/>
<evidence type="ECO:0000259" key="9">
    <source>
        <dbReference type="PROSITE" id="PS51755"/>
    </source>
</evidence>
<dbReference type="Gene3D" id="1.10.10.10">
    <property type="entry name" value="Winged helix-like DNA-binding domain superfamily/Winged helix DNA-binding domain"/>
    <property type="match status" value="1"/>
</dbReference>
<comment type="function">
    <text evidence="5">May play the central regulatory role in sporulation. It may be an element of the effector pathway responsible for the activation of sporulation genes in response to nutritional stress. Spo0A may act in concert with spo0H (a sigma factor) to control the expression of some genes that are critical to the sporulation process.</text>
</comment>
<dbReference type="Gene3D" id="6.10.250.690">
    <property type="match status" value="1"/>
</dbReference>
<feature type="modified residue" description="4-aspartylphosphate" evidence="6">
    <location>
        <position position="53"/>
    </location>
</feature>
<evidence type="ECO:0000256" key="3">
    <source>
        <dbReference type="ARBA" id="ARBA00023125"/>
    </source>
</evidence>
<dbReference type="InterPro" id="IPR039420">
    <property type="entry name" value="WalR-like"/>
</dbReference>
<feature type="domain" description="OmpR/PhoB-type" evidence="9">
    <location>
        <begin position="125"/>
        <end position="225"/>
    </location>
</feature>
<dbReference type="InterPro" id="IPR011006">
    <property type="entry name" value="CheY-like_superfamily"/>
</dbReference>
<dbReference type="CDD" id="cd17574">
    <property type="entry name" value="REC_OmpR"/>
    <property type="match status" value="1"/>
</dbReference>
<dbReference type="EMBL" id="JACRSU010000002">
    <property type="protein sequence ID" value="MBC8540596.1"/>
    <property type="molecule type" value="Genomic_DNA"/>
</dbReference>
<evidence type="ECO:0000256" key="5">
    <source>
        <dbReference type="ARBA" id="ARBA00024867"/>
    </source>
</evidence>
<feature type="domain" description="Response regulatory" evidence="8">
    <location>
        <begin position="4"/>
        <end position="117"/>
    </location>
</feature>
<comment type="caution">
    <text evidence="10">The sequence shown here is derived from an EMBL/GenBank/DDBJ whole genome shotgun (WGS) entry which is preliminary data.</text>
</comment>
<name>A0A926DMK5_9FIRM</name>
<dbReference type="InterPro" id="IPR036388">
    <property type="entry name" value="WH-like_DNA-bd_sf"/>
</dbReference>
<gene>
    <name evidence="10" type="ORF">H8698_06365</name>
</gene>
<accession>A0A926DMK5</accession>
<dbReference type="RefSeq" id="WP_249311765.1">
    <property type="nucleotide sequence ID" value="NZ_JACRSU010000002.1"/>
</dbReference>
<dbReference type="PROSITE" id="PS50110">
    <property type="entry name" value="RESPONSE_REGULATORY"/>
    <property type="match status" value="1"/>
</dbReference>
<keyword evidence="6" id="KW-0597">Phosphoprotein</keyword>
<dbReference type="GO" id="GO:0000976">
    <property type="term" value="F:transcription cis-regulatory region binding"/>
    <property type="evidence" value="ECO:0007669"/>
    <property type="project" value="TreeGrafter"/>
</dbReference>
<evidence type="ECO:0000313" key="10">
    <source>
        <dbReference type="EMBL" id="MBC8540596.1"/>
    </source>
</evidence>
<evidence type="ECO:0000313" key="11">
    <source>
        <dbReference type="Proteomes" id="UP000611762"/>
    </source>
</evidence>
<evidence type="ECO:0000256" key="2">
    <source>
        <dbReference type="ARBA" id="ARBA00023015"/>
    </source>
</evidence>
<evidence type="ECO:0000259" key="8">
    <source>
        <dbReference type="PROSITE" id="PS50110"/>
    </source>
</evidence>
<evidence type="ECO:0000256" key="1">
    <source>
        <dbReference type="ARBA" id="ARBA00018672"/>
    </source>
</evidence>
<keyword evidence="3 7" id="KW-0238">DNA-binding</keyword>
<feature type="DNA-binding region" description="OmpR/PhoB-type" evidence="7">
    <location>
        <begin position="125"/>
        <end position="225"/>
    </location>
</feature>
<dbReference type="SMART" id="SM00448">
    <property type="entry name" value="REC"/>
    <property type="match status" value="1"/>
</dbReference>
<dbReference type="PROSITE" id="PS51755">
    <property type="entry name" value="OMPR_PHOB"/>
    <property type="match status" value="1"/>
</dbReference>
<dbReference type="Gene3D" id="3.40.50.2300">
    <property type="match status" value="1"/>
</dbReference>
<evidence type="ECO:0000256" key="6">
    <source>
        <dbReference type="PROSITE-ProRule" id="PRU00169"/>
    </source>
</evidence>
<dbReference type="Pfam" id="PF00072">
    <property type="entry name" value="Response_reg"/>
    <property type="match status" value="1"/>
</dbReference>